<dbReference type="PANTHER" id="PTHR11439:SF455">
    <property type="entry name" value="RLK (RECEPTOR-LIKE PROTEIN KINASE) 8, PUTATIVE-RELATED"/>
    <property type="match status" value="1"/>
</dbReference>
<gene>
    <name evidence="1" type="ORF">V8G54_019199</name>
</gene>
<dbReference type="PANTHER" id="PTHR11439">
    <property type="entry name" value="GAG-POL-RELATED RETROTRANSPOSON"/>
    <property type="match status" value="1"/>
</dbReference>
<dbReference type="Proteomes" id="UP001374535">
    <property type="component" value="Chromosome 6"/>
</dbReference>
<evidence type="ECO:0000313" key="1">
    <source>
        <dbReference type="EMBL" id="WVZ05853.1"/>
    </source>
</evidence>
<evidence type="ECO:0008006" key="3">
    <source>
        <dbReference type="Google" id="ProtNLM"/>
    </source>
</evidence>
<evidence type="ECO:0000313" key="2">
    <source>
        <dbReference type="Proteomes" id="UP001374535"/>
    </source>
</evidence>
<keyword evidence="2" id="KW-1185">Reference proteome</keyword>
<name>A0AAQ3RUQ5_VIGMU</name>
<organism evidence="1 2">
    <name type="scientific">Vigna mungo</name>
    <name type="common">Black gram</name>
    <name type="synonym">Phaseolus mungo</name>
    <dbReference type="NCBI Taxonomy" id="3915"/>
    <lineage>
        <taxon>Eukaryota</taxon>
        <taxon>Viridiplantae</taxon>
        <taxon>Streptophyta</taxon>
        <taxon>Embryophyta</taxon>
        <taxon>Tracheophyta</taxon>
        <taxon>Spermatophyta</taxon>
        <taxon>Magnoliopsida</taxon>
        <taxon>eudicotyledons</taxon>
        <taxon>Gunneridae</taxon>
        <taxon>Pentapetalae</taxon>
        <taxon>rosids</taxon>
        <taxon>fabids</taxon>
        <taxon>Fabales</taxon>
        <taxon>Fabaceae</taxon>
        <taxon>Papilionoideae</taxon>
        <taxon>50 kb inversion clade</taxon>
        <taxon>NPAAA clade</taxon>
        <taxon>indigoferoid/millettioid clade</taxon>
        <taxon>Phaseoleae</taxon>
        <taxon>Vigna</taxon>
    </lineage>
</organism>
<reference evidence="1 2" key="1">
    <citation type="journal article" date="2023" name="Life. Sci Alliance">
        <title>Evolutionary insights into 3D genome organization and epigenetic landscape of Vigna mungo.</title>
        <authorList>
            <person name="Junaid A."/>
            <person name="Singh B."/>
            <person name="Bhatia S."/>
        </authorList>
    </citation>
    <scope>NUCLEOTIDE SEQUENCE [LARGE SCALE GENOMIC DNA]</scope>
    <source>
        <strain evidence="1">Urdbean</strain>
    </source>
</reference>
<protein>
    <recommendedName>
        <fullName evidence="3">Reverse transcriptase Ty1/copia-type domain-containing protein</fullName>
    </recommendedName>
</protein>
<accession>A0AAQ3RUQ5</accession>
<dbReference type="AlphaFoldDB" id="A0AAQ3RUQ5"/>
<proteinExistence type="predicted"/>
<dbReference type="EMBL" id="CP144695">
    <property type="protein sequence ID" value="WVZ05853.1"/>
    <property type="molecule type" value="Genomic_DNA"/>
</dbReference>
<sequence length="171" mass="19011">MLQSVVYNLHSAFALKQFGALDYFLGIEVKHLNDGSLLSQSKYIHILLYKARMSAAKGISTPVQRGLKLSKYGSDYMDDPALYGSTVGALQYVTINRPEIGYSVNKVCQFMSQPLLEHWKAVKRILLSQGSDASVLTLIAVTSSQHTLMLQYVVPNLGSEITSSQYIYEPK</sequence>